<dbReference type="EMBL" id="PIQF01000001">
    <property type="protein sequence ID" value="RUO76979.1"/>
    <property type="molecule type" value="Genomic_DNA"/>
</dbReference>
<dbReference type="OrthoDB" id="9944153at2"/>
<protein>
    <submittedName>
        <fullName evidence="2">Uncharacterized protein</fullName>
    </submittedName>
</protein>
<comment type="caution">
    <text evidence="2">The sequence shown here is derived from an EMBL/GenBank/DDBJ whole genome shotgun (WGS) entry which is preliminary data.</text>
</comment>
<dbReference type="AlphaFoldDB" id="A0A432ZGC9"/>
<feature type="chain" id="PRO_5019338438" evidence="1">
    <location>
        <begin position="21"/>
        <end position="93"/>
    </location>
</feature>
<gene>
    <name evidence="2" type="ORF">CWI81_00275</name>
</gene>
<name>A0A432ZGC9_9GAMM</name>
<keyword evidence="3" id="KW-1185">Reference proteome</keyword>
<organism evidence="2 3">
    <name type="scientific">Idiomarina seosinensis</name>
    <dbReference type="NCBI Taxonomy" id="281739"/>
    <lineage>
        <taxon>Bacteria</taxon>
        <taxon>Pseudomonadati</taxon>
        <taxon>Pseudomonadota</taxon>
        <taxon>Gammaproteobacteria</taxon>
        <taxon>Alteromonadales</taxon>
        <taxon>Idiomarinaceae</taxon>
        <taxon>Idiomarina</taxon>
    </lineage>
</organism>
<proteinExistence type="predicted"/>
<evidence type="ECO:0000313" key="2">
    <source>
        <dbReference type="EMBL" id="RUO76979.1"/>
    </source>
</evidence>
<dbReference type="RefSeq" id="WP_126783250.1">
    <property type="nucleotide sequence ID" value="NZ_PIQF01000001.1"/>
</dbReference>
<reference evidence="2 3" key="1">
    <citation type="journal article" date="2011" name="Front. Microbiol.">
        <title>Genomic signatures of strain selection and enhancement in Bacillus atrophaeus var. globigii, a historical biowarfare simulant.</title>
        <authorList>
            <person name="Gibbons H.S."/>
            <person name="Broomall S.M."/>
            <person name="McNew L.A."/>
            <person name="Daligault H."/>
            <person name="Chapman C."/>
            <person name="Bruce D."/>
            <person name="Karavis M."/>
            <person name="Krepps M."/>
            <person name="McGregor P.A."/>
            <person name="Hong C."/>
            <person name="Park K.H."/>
            <person name="Akmal A."/>
            <person name="Feldman A."/>
            <person name="Lin J.S."/>
            <person name="Chang W.E."/>
            <person name="Higgs B.W."/>
            <person name="Demirev P."/>
            <person name="Lindquist J."/>
            <person name="Liem A."/>
            <person name="Fochler E."/>
            <person name="Read T.D."/>
            <person name="Tapia R."/>
            <person name="Johnson S."/>
            <person name="Bishop-Lilly K.A."/>
            <person name="Detter C."/>
            <person name="Han C."/>
            <person name="Sozhamannan S."/>
            <person name="Rosenzweig C.N."/>
            <person name="Skowronski E.W."/>
        </authorList>
    </citation>
    <scope>NUCLEOTIDE SEQUENCE [LARGE SCALE GENOMIC DNA]</scope>
    <source>
        <strain evidence="2 3">CL-SP19</strain>
    </source>
</reference>
<feature type="signal peptide" evidence="1">
    <location>
        <begin position="1"/>
        <end position="20"/>
    </location>
</feature>
<accession>A0A432ZGC9</accession>
<evidence type="ECO:0000313" key="3">
    <source>
        <dbReference type="Proteomes" id="UP000287908"/>
    </source>
</evidence>
<sequence length="93" mass="10045">MKIFNLAAAAMVFFVNATFATSVVASNSACSTEQVGGNKYNVIDDEGHVLGYVDEEPNGSWFMWIEGQGAQNDTAFSFERAVERVCDLGNVSP</sequence>
<evidence type="ECO:0000256" key="1">
    <source>
        <dbReference type="SAM" id="SignalP"/>
    </source>
</evidence>
<dbReference type="Proteomes" id="UP000287908">
    <property type="component" value="Unassembled WGS sequence"/>
</dbReference>
<keyword evidence="1" id="KW-0732">Signal</keyword>